<dbReference type="OrthoDB" id="14833at2759"/>
<accession>A0A9P5S259</accession>
<dbReference type="GO" id="GO:0032934">
    <property type="term" value="F:sterol binding"/>
    <property type="evidence" value="ECO:0007669"/>
    <property type="project" value="TreeGrafter"/>
</dbReference>
<dbReference type="InterPro" id="IPR000648">
    <property type="entry name" value="Oxysterol-bd"/>
</dbReference>
<dbReference type="Gene3D" id="2.40.160.120">
    <property type="match status" value="1"/>
</dbReference>
<dbReference type="AlphaFoldDB" id="A0A9P5S259"/>
<dbReference type="Proteomes" id="UP000748756">
    <property type="component" value="Unassembled WGS sequence"/>
</dbReference>
<dbReference type="EMBL" id="JAAAUQ010000378">
    <property type="protein sequence ID" value="KAF9150820.1"/>
    <property type="molecule type" value="Genomic_DNA"/>
</dbReference>
<evidence type="ECO:0000256" key="1">
    <source>
        <dbReference type="ARBA" id="ARBA00008842"/>
    </source>
</evidence>
<comment type="similarity">
    <text evidence="1">Belongs to the OSBP family.</text>
</comment>
<sequence>MPNVYARGILFGTMLMELGDVAAVKCPKLDLVCSLDFKVKIKRISTGEVLYEISGKWSDELYITEKGEKRIYFDAKTAKIHPKIIAPEDQQEENESRRLWSKLTAALRVNNQTLATEEKSKVEDAQRAKSKAREEKGISHIPRFFEPQGDGFAIKLKNISSDPQVAKKQISDFIFATSIPSS</sequence>
<keyword evidence="3" id="KW-1185">Reference proteome</keyword>
<proteinExistence type="inferred from homology"/>
<dbReference type="GO" id="GO:0005829">
    <property type="term" value="C:cytosol"/>
    <property type="evidence" value="ECO:0007669"/>
    <property type="project" value="TreeGrafter"/>
</dbReference>
<comment type="caution">
    <text evidence="2">The sequence shown here is derived from an EMBL/GenBank/DDBJ whole genome shotgun (WGS) entry which is preliminary data.</text>
</comment>
<dbReference type="GO" id="GO:0016020">
    <property type="term" value="C:membrane"/>
    <property type="evidence" value="ECO:0007669"/>
    <property type="project" value="TreeGrafter"/>
</dbReference>
<reference evidence="2" key="1">
    <citation type="journal article" date="2020" name="Fungal Divers.">
        <title>Resolving the Mortierellaceae phylogeny through synthesis of multi-gene phylogenetics and phylogenomics.</title>
        <authorList>
            <person name="Vandepol N."/>
            <person name="Liber J."/>
            <person name="Desiro A."/>
            <person name="Na H."/>
            <person name="Kennedy M."/>
            <person name="Barry K."/>
            <person name="Grigoriev I.V."/>
            <person name="Miller A.N."/>
            <person name="O'Donnell K."/>
            <person name="Stajich J.E."/>
            <person name="Bonito G."/>
        </authorList>
    </citation>
    <scope>NUCLEOTIDE SEQUENCE</scope>
    <source>
        <strain evidence="2">NRRL 6426</strain>
    </source>
</reference>
<dbReference type="PANTHER" id="PTHR10972:SF102">
    <property type="entry name" value="OXYSTEROL-BINDING PROTEIN"/>
    <property type="match status" value="1"/>
</dbReference>
<evidence type="ECO:0000313" key="2">
    <source>
        <dbReference type="EMBL" id="KAF9150820.1"/>
    </source>
</evidence>
<dbReference type="PANTHER" id="PTHR10972">
    <property type="entry name" value="OXYSTEROL-BINDING PROTEIN-RELATED"/>
    <property type="match status" value="1"/>
</dbReference>
<name>A0A9P5S259_9FUNG</name>
<protein>
    <submittedName>
        <fullName evidence="2">Uncharacterized protein</fullName>
    </submittedName>
</protein>
<dbReference type="InterPro" id="IPR037239">
    <property type="entry name" value="OSBP_sf"/>
</dbReference>
<gene>
    <name evidence="2" type="ORF">BG015_007343</name>
</gene>
<organism evidence="2 3">
    <name type="scientific">Linnemannia schmuckeri</name>
    <dbReference type="NCBI Taxonomy" id="64567"/>
    <lineage>
        <taxon>Eukaryota</taxon>
        <taxon>Fungi</taxon>
        <taxon>Fungi incertae sedis</taxon>
        <taxon>Mucoromycota</taxon>
        <taxon>Mortierellomycotina</taxon>
        <taxon>Mortierellomycetes</taxon>
        <taxon>Mortierellales</taxon>
        <taxon>Mortierellaceae</taxon>
        <taxon>Linnemannia</taxon>
    </lineage>
</organism>
<dbReference type="Pfam" id="PF01237">
    <property type="entry name" value="Oxysterol_BP"/>
    <property type="match status" value="2"/>
</dbReference>
<dbReference type="SUPFAM" id="SSF144000">
    <property type="entry name" value="Oxysterol-binding protein-like"/>
    <property type="match status" value="1"/>
</dbReference>
<evidence type="ECO:0000313" key="3">
    <source>
        <dbReference type="Proteomes" id="UP000748756"/>
    </source>
</evidence>
<dbReference type="Gene3D" id="3.30.70.3490">
    <property type="match status" value="1"/>
</dbReference>